<name>A0ACB9L510_9MYRT</name>
<accession>A0ACB9L510</accession>
<gene>
    <name evidence="1" type="ORF">MLD38_039967</name>
</gene>
<evidence type="ECO:0000313" key="1">
    <source>
        <dbReference type="EMBL" id="KAI4304462.1"/>
    </source>
</evidence>
<organism evidence="1 2">
    <name type="scientific">Melastoma candidum</name>
    <dbReference type="NCBI Taxonomy" id="119954"/>
    <lineage>
        <taxon>Eukaryota</taxon>
        <taxon>Viridiplantae</taxon>
        <taxon>Streptophyta</taxon>
        <taxon>Embryophyta</taxon>
        <taxon>Tracheophyta</taxon>
        <taxon>Spermatophyta</taxon>
        <taxon>Magnoliopsida</taxon>
        <taxon>eudicotyledons</taxon>
        <taxon>Gunneridae</taxon>
        <taxon>Pentapetalae</taxon>
        <taxon>rosids</taxon>
        <taxon>malvids</taxon>
        <taxon>Myrtales</taxon>
        <taxon>Melastomataceae</taxon>
        <taxon>Melastomatoideae</taxon>
        <taxon>Melastomateae</taxon>
        <taxon>Melastoma</taxon>
    </lineage>
</organism>
<protein>
    <submittedName>
        <fullName evidence="1">Uncharacterized protein</fullName>
    </submittedName>
</protein>
<dbReference type="EMBL" id="CM042891">
    <property type="protein sequence ID" value="KAI4304462.1"/>
    <property type="molecule type" value="Genomic_DNA"/>
</dbReference>
<comment type="caution">
    <text evidence="1">The sequence shown here is derived from an EMBL/GenBank/DDBJ whole genome shotgun (WGS) entry which is preliminary data.</text>
</comment>
<keyword evidence="2" id="KW-1185">Reference proteome</keyword>
<dbReference type="Proteomes" id="UP001057402">
    <property type="component" value="Chromosome 12"/>
</dbReference>
<evidence type="ECO:0000313" key="2">
    <source>
        <dbReference type="Proteomes" id="UP001057402"/>
    </source>
</evidence>
<sequence>MLIYQYLMATCVILSRLFASDDWKHLNFQTGEVSLRDDTDVVHKNMGPVLSRSSQADLRGLRPFLELDLHGRAARQPRSRSRVLPQLSSSPSTPSSSGPLLVVYGRARVPGRNNEEEISVLPRRYITSYIHSRSHQSTHPPIFLLLTSLCSLGHISFTAMGEASKGLQIKFAADQEVEARESNPLSYTGNSAAANDPRTKSYQWWIRVSIYSAFVLAGQSVGTLLGRVYYDKGGKSMWLATLVQLVGFVLLLPLYWPAVIKLRKERDTVSLPQPQQPSCKMLVFVYVSLGVLVAANCFLYSVGLLDLPVSTYSLICASQLAFNALFSFFLNSQKFTPFIVNSLILLTISSTLLVFQPSPSSNSTSSSALKAKYAVGFVCTVAASAGYGLALSLTELAFRKVIKQGTFKAILDMLIYPSIVSTAIIIIGLFASGDWKHLSREMENYQPGKLSYVMTLTWIAISWGVFSVGAIGLIFDVSSLFSNSISAAGLPIVPVFAAIFFHDRMDGIKVISMVLAIWGFASYVYQQYLDDAISKKKMKSIDSGIELSISA</sequence>
<reference evidence="2" key="1">
    <citation type="journal article" date="2023" name="Front. Plant Sci.">
        <title>Chromosomal-level genome assembly of Melastoma candidum provides insights into trichome evolution.</title>
        <authorList>
            <person name="Zhong Y."/>
            <person name="Wu W."/>
            <person name="Sun C."/>
            <person name="Zou P."/>
            <person name="Liu Y."/>
            <person name="Dai S."/>
            <person name="Zhou R."/>
        </authorList>
    </citation>
    <scope>NUCLEOTIDE SEQUENCE [LARGE SCALE GENOMIC DNA]</scope>
</reference>
<proteinExistence type="predicted"/>